<dbReference type="Pfam" id="PF00472">
    <property type="entry name" value="RF-1"/>
    <property type="match status" value="1"/>
</dbReference>
<accession>A0A0A1DKN0</accession>
<dbReference type="RefSeq" id="WP_038678200.1">
    <property type="nucleotide sequence ID" value="NZ_BJMC01000008.1"/>
</dbReference>
<feature type="compositionally biased region" description="Basic and acidic residues" evidence="2">
    <location>
        <begin position="116"/>
        <end position="126"/>
    </location>
</feature>
<evidence type="ECO:0000313" key="7">
    <source>
        <dbReference type="Proteomes" id="UP000449906"/>
    </source>
</evidence>
<keyword evidence="6" id="KW-1185">Reference proteome</keyword>
<dbReference type="Proteomes" id="UP000449906">
    <property type="component" value="Unassembled WGS sequence"/>
</dbReference>
<name>A0A0A1DKN0_NOCSI</name>
<dbReference type="GO" id="GO:0003747">
    <property type="term" value="F:translation release factor activity"/>
    <property type="evidence" value="ECO:0007669"/>
    <property type="project" value="InterPro"/>
</dbReference>
<evidence type="ECO:0000313" key="4">
    <source>
        <dbReference type="EMBL" id="AIY17113.1"/>
    </source>
</evidence>
<dbReference type="InterPro" id="IPR000352">
    <property type="entry name" value="Pep_chain_release_fac_I"/>
</dbReference>
<protein>
    <submittedName>
        <fullName evidence="5">Aminoacyl-tRNA hydrolase</fullName>
        <ecNumber evidence="5">3.1.1.29</ecNumber>
    </submittedName>
    <submittedName>
        <fullName evidence="4">YaeJ</fullName>
    </submittedName>
</protein>
<organism evidence="4 6">
    <name type="scientific">Nocardioides simplex</name>
    <name type="common">Arthrobacter simplex</name>
    <dbReference type="NCBI Taxonomy" id="2045"/>
    <lineage>
        <taxon>Bacteria</taxon>
        <taxon>Bacillati</taxon>
        <taxon>Actinomycetota</taxon>
        <taxon>Actinomycetes</taxon>
        <taxon>Propionibacteriales</taxon>
        <taxon>Nocardioidaceae</taxon>
        <taxon>Pimelobacter</taxon>
    </lineage>
</organism>
<dbReference type="Proteomes" id="UP000030300">
    <property type="component" value="Chromosome"/>
</dbReference>
<dbReference type="STRING" id="2045.KR76_10790"/>
<feature type="domain" description="Prokaryotic-type class I peptide chain release factors" evidence="3">
    <location>
        <begin position="17"/>
        <end position="135"/>
    </location>
</feature>
<dbReference type="SUPFAM" id="SSF75620">
    <property type="entry name" value="Release factor"/>
    <property type="match status" value="1"/>
</dbReference>
<dbReference type="GeneID" id="96609376"/>
<dbReference type="Gene3D" id="3.30.160.20">
    <property type="match status" value="1"/>
</dbReference>
<dbReference type="AlphaFoldDB" id="A0A0A1DKN0"/>
<dbReference type="NCBIfam" id="NF006718">
    <property type="entry name" value="PRK09256.1"/>
    <property type="match status" value="1"/>
</dbReference>
<keyword evidence="5" id="KW-0378">Hydrolase</keyword>
<evidence type="ECO:0000256" key="1">
    <source>
        <dbReference type="ARBA" id="ARBA00010835"/>
    </source>
</evidence>
<dbReference type="EC" id="3.1.1.29" evidence="5"/>
<dbReference type="PANTHER" id="PTHR47814:SF1">
    <property type="entry name" value="PEPTIDYL-TRNA HYDROLASE ARFB"/>
    <property type="match status" value="1"/>
</dbReference>
<dbReference type="GO" id="GO:0043022">
    <property type="term" value="F:ribosome binding"/>
    <property type="evidence" value="ECO:0007669"/>
    <property type="project" value="TreeGrafter"/>
</dbReference>
<evidence type="ECO:0000313" key="6">
    <source>
        <dbReference type="Proteomes" id="UP000030300"/>
    </source>
</evidence>
<dbReference type="GO" id="GO:0004045">
    <property type="term" value="F:peptidyl-tRNA hydrolase activity"/>
    <property type="evidence" value="ECO:0007669"/>
    <property type="project" value="UniProtKB-EC"/>
</dbReference>
<reference evidence="5 7" key="2">
    <citation type="submission" date="2019-09" db="EMBL/GenBank/DDBJ databases">
        <title>Pimelobacter sp. isolated from Paulinella.</title>
        <authorList>
            <person name="Jeong S.E."/>
        </authorList>
    </citation>
    <scope>NUCLEOTIDE SEQUENCE [LARGE SCALE GENOMIC DNA]</scope>
    <source>
        <strain evidence="5 7">Pch-N</strain>
    </source>
</reference>
<dbReference type="HOGENOM" id="CLU_089470_3_1_11"/>
<dbReference type="PANTHER" id="PTHR47814">
    <property type="entry name" value="PEPTIDYL-TRNA HYDROLASE ARFB"/>
    <property type="match status" value="1"/>
</dbReference>
<evidence type="ECO:0000313" key="5">
    <source>
        <dbReference type="EMBL" id="KAB2808815.1"/>
    </source>
</evidence>
<proteinExistence type="inferred from homology"/>
<dbReference type="GO" id="GO:0072344">
    <property type="term" value="P:rescue of stalled ribosome"/>
    <property type="evidence" value="ECO:0007669"/>
    <property type="project" value="TreeGrafter"/>
</dbReference>
<sequence length="140" mass="15450">MDLTVPPGPGLPGGLVVPDSELVERFSRSPGPGGQSVNTTDTRVELVWDPAASTVLDERQRARLLARTSGPIAVVAHEHRSQHRNRGAARERLAARIRELLAPPPPPRRPTKPTRGSKERRLDAKRQRGQTKQLRGRVED</sequence>
<reference evidence="4 6" key="1">
    <citation type="journal article" date="2015" name="Genome Announc.">
        <title>Complete Genome Sequence of Steroid-Transforming Nocardioides simplex VKM Ac-2033D.</title>
        <authorList>
            <person name="Shtratnikova V.Y."/>
            <person name="Schelkunov M.I."/>
            <person name="Pekov Y.A."/>
            <person name="Fokina V.V."/>
            <person name="Logacheva M.D."/>
            <person name="Sokolov S.L."/>
            <person name="Bragin E.Y."/>
            <person name="Ashapkin V.V."/>
            <person name="Donova M.V."/>
        </authorList>
    </citation>
    <scope>NUCLEOTIDE SEQUENCE [LARGE SCALE GENOMIC DNA]</scope>
    <source>
        <strain evidence="4 6">VKM Ac-2033D</strain>
    </source>
</reference>
<evidence type="ECO:0000259" key="3">
    <source>
        <dbReference type="Pfam" id="PF00472"/>
    </source>
</evidence>
<evidence type="ECO:0000256" key="2">
    <source>
        <dbReference type="SAM" id="MobiDB-lite"/>
    </source>
</evidence>
<dbReference type="InterPro" id="IPR045853">
    <property type="entry name" value="Pep_chain_release_fac_I_sf"/>
</dbReference>
<gene>
    <name evidence="5" type="ORF">F9L07_17130</name>
    <name evidence="4" type="ORF">KR76_10790</name>
</gene>
<dbReference type="KEGG" id="psim:KR76_10790"/>
<dbReference type="EMBL" id="WBVM01000002">
    <property type="protein sequence ID" value="KAB2808815.1"/>
    <property type="molecule type" value="Genomic_DNA"/>
</dbReference>
<dbReference type="eggNOG" id="COG0216">
    <property type="taxonomic scope" value="Bacteria"/>
</dbReference>
<dbReference type="OrthoDB" id="9815709at2"/>
<dbReference type="EMBL" id="CP009896">
    <property type="protein sequence ID" value="AIY17113.1"/>
    <property type="molecule type" value="Genomic_DNA"/>
</dbReference>
<comment type="similarity">
    <text evidence="1">Belongs to the prokaryotic/mitochondrial release factor family.</text>
</comment>
<feature type="region of interest" description="Disordered" evidence="2">
    <location>
        <begin position="98"/>
        <end position="140"/>
    </location>
</feature>